<sequence>MRIVVSLLLGAIYFTNFSFQDTAGQNLPVQEAKPTSTSHDGQHDAEMQPQVTFDQLWGCMTADKGVSSNVCKDNQLTEVFLESAWDVLEAEKDNANQEHSTNITAVEQKISSLQELLEGLPNDSTSNPDTEQVITKYKSEIADFFEKNPSLKGKLESEYDKAMEKSNEED</sequence>
<comment type="caution">
    <text evidence="2">The sequence shown here is derived from an EMBL/GenBank/DDBJ whole genome shotgun (WGS) entry which is preliminary data.</text>
</comment>
<dbReference type="Proteomes" id="UP000765509">
    <property type="component" value="Unassembled WGS sequence"/>
</dbReference>
<proteinExistence type="predicted"/>
<protein>
    <submittedName>
        <fullName evidence="2">Uncharacterized protein</fullName>
    </submittedName>
</protein>
<accession>A0A9Q3E438</accession>
<evidence type="ECO:0000256" key="1">
    <source>
        <dbReference type="SAM" id="SignalP"/>
    </source>
</evidence>
<dbReference type="EMBL" id="AVOT02022718">
    <property type="protein sequence ID" value="MBW0512300.1"/>
    <property type="molecule type" value="Genomic_DNA"/>
</dbReference>
<dbReference type="AlphaFoldDB" id="A0A9Q3E438"/>
<gene>
    <name evidence="2" type="ORF">O181_052015</name>
</gene>
<evidence type="ECO:0000313" key="2">
    <source>
        <dbReference type="EMBL" id="MBW0512300.1"/>
    </source>
</evidence>
<reference evidence="2" key="1">
    <citation type="submission" date="2021-03" db="EMBL/GenBank/DDBJ databases">
        <title>Draft genome sequence of rust myrtle Austropuccinia psidii MF-1, a brazilian biotype.</title>
        <authorList>
            <person name="Quecine M.C."/>
            <person name="Pachon D.M.R."/>
            <person name="Bonatelli M.L."/>
            <person name="Correr F.H."/>
            <person name="Franceschini L.M."/>
            <person name="Leite T.F."/>
            <person name="Margarido G.R.A."/>
            <person name="Almeida C.A."/>
            <person name="Ferrarezi J.A."/>
            <person name="Labate C.A."/>
        </authorList>
    </citation>
    <scope>NUCLEOTIDE SEQUENCE</scope>
    <source>
        <strain evidence="2">MF-1</strain>
    </source>
</reference>
<name>A0A9Q3E438_9BASI</name>
<keyword evidence="1" id="KW-0732">Signal</keyword>
<feature type="chain" id="PRO_5040303284" evidence="1">
    <location>
        <begin position="25"/>
        <end position="170"/>
    </location>
</feature>
<organism evidence="2 3">
    <name type="scientific">Austropuccinia psidii MF-1</name>
    <dbReference type="NCBI Taxonomy" id="1389203"/>
    <lineage>
        <taxon>Eukaryota</taxon>
        <taxon>Fungi</taxon>
        <taxon>Dikarya</taxon>
        <taxon>Basidiomycota</taxon>
        <taxon>Pucciniomycotina</taxon>
        <taxon>Pucciniomycetes</taxon>
        <taxon>Pucciniales</taxon>
        <taxon>Sphaerophragmiaceae</taxon>
        <taxon>Austropuccinia</taxon>
    </lineage>
</organism>
<evidence type="ECO:0000313" key="3">
    <source>
        <dbReference type="Proteomes" id="UP000765509"/>
    </source>
</evidence>
<feature type="signal peptide" evidence="1">
    <location>
        <begin position="1"/>
        <end position="24"/>
    </location>
</feature>
<keyword evidence="3" id="KW-1185">Reference proteome</keyword>